<dbReference type="Proteomes" id="UP000243499">
    <property type="component" value="Chromosome 5"/>
</dbReference>
<dbReference type="AlphaFoldDB" id="A0A2T8IP17"/>
<name>A0A2T8IP17_9POAL</name>
<accession>A0A2T8IP17</accession>
<sequence length="65" mass="6589">MGDMCIATVSLAGGLASTNFSSFSSSTLMLEPSTPLAPVCGLVFLDPLYGIVACWPEFAGDATGV</sequence>
<dbReference type="Gramene" id="PVH39408">
    <property type="protein sequence ID" value="PVH39408"/>
    <property type="gene ID" value="PAHAL_5G494700"/>
</dbReference>
<proteinExistence type="predicted"/>
<reference evidence="1" key="1">
    <citation type="submission" date="2018-04" db="EMBL/GenBank/DDBJ databases">
        <title>WGS assembly of Panicum hallii.</title>
        <authorList>
            <person name="Lovell J."/>
            <person name="Jenkins J."/>
            <person name="Lowry D."/>
            <person name="Mamidi S."/>
            <person name="Sreedasyam A."/>
            <person name="Weng X."/>
            <person name="Barry K."/>
            <person name="Bonette J."/>
            <person name="Campitelli B."/>
            <person name="Daum C."/>
            <person name="Gordon S."/>
            <person name="Gould B."/>
            <person name="Lipzen A."/>
            <person name="Macqueen A."/>
            <person name="Palacio-Mejia J."/>
            <person name="Plott C."/>
            <person name="Shakirov E."/>
            <person name="Shu S."/>
            <person name="Yoshinaga Y."/>
            <person name="Zane M."/>
            <person name="Rokhsar D."/>
            <person name="Grimwood J."/>
            <person name="Schmutz J."/>
            <person name="Juenger T."/>
        </authorList>
    </citation>
    <scope>NUCLEOTIDE SEQUENCE [LARGE SCALE GENOMIC DNA]</scope>
    <source>
        <strain evidence="1">FIL2</strain>
    </source>
</reference>
<gene>
    <name evidence="1" type="ORF">PAHAL_5G494700</name>
</gene>
<evidence type="ECO:0000313" key="1">
    <source>
        <dbReference type="EMBL" id="PVH39408.1"/>
    </source>
</evidence>
<organism evidence="1">
    <name type="scientific">Panicum hallii</name>
    <dbReference type="NCBI Taxonomy" id="206008"/>
    <lineage>
        <taxon>Eukaryota</taxon>
        <taxon>Viridiplantae</taxon>
        <taxon>Streptophyta</taxon>
        <taxon>Embryophyta</taxon>
        <taxon>Tracheophyta</taxon>
        <taxon>Spermatophyta</taxon>
        <taxon>Magnoliopsida</taxon>
        <taxon>Liliopsida</taxon>
        <taxon>Poales</taxon>
        <taxon>Poaceae</taxon>
        <taxon>PACMAD clade</taxon>
        <taxon>Panicoideae</taxon>
        <taxon>Panicodae</taxon>
        <taxon>Paniceae</taxon>
        <taxon>Panicinae</taxon>
        <taxon>Panicum</taxon>
        <taxon>Panicum sect. Panicum</taxon>
    </lineage>
</organism>
<protein>
    <submittedName>
        <fullName evidence="1">Uncharacterized protein</fullName>
    </submittedName>
</protein>
<dbReference type="EMBL" id="CM008050">
    <property type="protein sequence ID" value="PVH39408.1"/>
    <property type="molecule type" value="Genomic_DNA"/>
</dbReference>